<dbReference type="SMART" id="SM00421">
    <property type="entry name" value="HTH_LUXR"/>
    <property type="match status" value="1"/>
</dbReference>
<keyword evidence="2" id="KW-0238">DNA-binding</keyword>
<evidence type="ECO:0000259" key="4">
    <source>
        <dbReference type="PROSITE" id="PS50043"/>
    </source>
</evidence>
<dbReference type="InterPro" id="IPR016032">
    <property type="entry name" value="Sig_transdc_resp-reg_C-effctor"/>
</dbReference>
<dbReference type="SUPFAM" id="SSF46894">
    <property type="entry name" value="C-terminal effector domain of the bipartite response regulators"/>
    <property type="match status" value="1"/>
</dbReference>
<sequence>MIVKSGRKYIWIYSSNIFFIRGVKALVAEAFSKRRYVMHVFDEKHILNITSVKDAQDRTFVFSDTKNPLFLFYLGLFCRKDLIPGDSNIEDVRRYLRGKSRKKSCCSVFHLQGYLSPREREIVTCMKLRMTDDEIASRFNLSRKTVSAHRRNILSKLGIRNRNELYKYLFGLRGLRDDSDGRLTSD</sequence>
<dbReference type="PANTHER" id="PTHR44688">
    <property type="entry name" value="DNA-BINDING TRANSCRIPTIONAL ACTIVATOR DEVR_DOSR"/>
    <property type="match status" value="1"/>
</dbReference>
<dbReference type="Pfam" id="PF00196">
    <property type="entry name" value="GerE"/>
    <property type="match status" value="1"/>
</dbReference>
<reference evidence="5 6" key="1">
    <citation type="submission" date="2019-10" db="EMBL/GenBank/DDBJ databases">
        <title>Antimicrobial-resistant enteric bacteria are widely distributed amongst people, animals and the environment in northern Tanzania.</title>
        <authorList>
            <person name="Subbiah M."/>
            <person name="Call D.R."/>
        </authorList>
    </citation>
    <scope>NUCLEOTIDE SEQUENCE [LARGE SCALE GENOMIC DNA]</scope>
    <source>
        <strain evidence="5 6">TzEc067</strain>
    </source>
</reference>
<feature type="domain" description="HTH luxR-type" evidence="4">
    <location>
        <begin position="108"/>
        <end position="173"/>
    </location>
</feature>
<dbReference type="RefSeq" id="WP_157702592.1">
    <property type="nucleotide sequence ID" value="NZ_WSGM01000005.1"/>
</dbReference>
<proteinExistence type="predicted"/>
<dbReference type="InterPro" id="IPR036388">
    <property type="entry name" value="WH-like_DNA-bd_sf"/>
</dbReference>
<dbReference type="PRINTS" id="PR00038">
    <property type="entry name" value="HTHLUXR"/>
</dbReference>
<evidence type="ECO:0000256" key="3">
    <source>
        <dbReference type="ARBA" id="ARBA00023163"/>
    </source>
</evidence>
<name>A0A6D0HDJ9_ECOLX</name>
<dbReference type="PROSITE" id="PS50043">
    <property type="entry name" value="HTH_LUXR_2"/>
    <property type="match status" value="1"/>
</dbReference>
<dbReference type="PANTHER" id="PTHR44688:SF16">
    <property type="entry name" value="DNA-BINDING TRANSCRIPTIONAL ACTIVATOR DEVR_DOSR"/>
    <property type="match status" value="1"/>
</dbReference>
<evidence type="ECO:0000313" key="6">
    <source>
        <dbReference type="Proteomes" id="UP000437875"/>
    </source>
</evidence>
<accession>A0A6D0HDJ9</accession>
<dbReference type="InterPro" id="IPR000792">
    <property type="entry name" value="Tscrpt_reg_LuxR_C"/>
</dbReference>
<organism evidence="5 6">
    <name type="scientific">Escherichia coli</name>
    <dbReference type="NCBI Taxonomy" id="562"/>
    <lineage>
        <taxon>Bacteria</taxon>
        <taxon>Pseudomonadati</taxon>
        <taxon>Pseudomonadota</taxon>
        <taxon>Gammaproteobacteria</taxon>
        <taxon>Enterobacterales</taxon>
        <taxon>Enterobacteriaceae</taxon>
        <taxon>Escherichia</taxon>
    </lineage>
</organism>
<dbReference type="CDD" id="cd06170">
    <property type="entry name" value="LuxR_C_like"/>
    <property type="match status" value="1"/>
</dbReference>
<evidence type="ECO:0000256" key="1">
    <source>
        <dbReference type="ARBA" id="ARBA00023015"/>
    </source>
</evidence>
<evidence type="ECO:0000256" key="2">
    <source>
        <dbReference type="ARBA" id="ARBA00023125"/>
    </source>
</evidence>
<dbReference type="AlphaFoldDB" id="A0A6D0HDJ9"/>
<dbReference type="Proteomes" id="UP000437875">
    <property type="component" value="Unassembled WGS sequence"/>
</dbReference>
<protein>
    <recommendedName>
        <fullName evidence="4">HTH luxR-type domain-containing protein</fullName>
    </recommendedName>
</protein>
<keyword evidence="1" id="KW-0805">Transcription regulation</keyword>
<dbReference type="GO" id="GO:0006355">
    <property type="term" value="P:regulation of DNA-templated transcription"/>
    <property type="evidence" value="ECO:0007669"/>
    <property type="project" value="InterPro"/>
</dbReference>
<comment type="caution">
    <text evidence="5">The sequence shown here is derived from an EMBL/GenBank/DDBJ whole genome shotgun (WGS) entry which is preliminary data.</text>
</comment>
<evidence type="ECO:0000313" key="5">
    <source>
        <dbReference type="EMBL" id="KAE9731924.1"/>
    </source>
</evidence>
<gene>
    <name evidence="5" type="ORF">GP711_09760</name>
</gene>
<dbReference type="Gene3D" id="1.10.10.10">
    <property type="entry name" value="Winged helix-like DNA-binding domain superfamily/Winged helix DNA-binding domain"/>
    <property type="match status" value="1"/>
</dbReference>
<dbReference type="EMBL" id="WSGM01000005">
    <property type="protein sequence ID" value="KAE9731924.1"/>
    <property type="molecule type" value="Genomic_DNA"/>
</dbReference>
<keyword evidence="3" id="KW-0804">Transcription</keyword>
<dbReference type="GO" id="GO:0003677">
    <property type="term" value="F:DNA binding"/>
    <property type="evidence" value="ECO:0007669"/>
    <property type="project" value="UniProtKB-KW"/>
</dbReference>